<evidence type="ECO:0000256" key="8">
    <source>
        <dbReference type="ARBA" id="ARBA00022824"/>
    </source>
</evidence>
<feature type="non-terminal residue" evidence="19">
    <location>
        <position position="1"/>
    </location>
</feature>
<evidence type="ECO:0000256" key="16">
    <source>
        <dbReference type="ARBA" id="ARBA00047011"/>
    </source>
</evidence>
<proteinExistence type="inferred from homology"/>
<keyword evidence="11" id="KW-0346">Stress response</keyword>
<feature type="region of interest" description="Disordered" evidence="17">
    <location>
        <begin position="333"/>
        <end position="357"/>
    </location>
</feature>
<keyword evidence="9" id="KW-0832">Ubl conjugation</keyword>
<keyword evidence="7" id="KW-1000">Mitochondrion outer membrane</keyword>
<evidence type="ECO:0000256" key="4">
    <source>
        <dbReference type="ARBA" id="ARBA00022553"/>
    </source>
</evidence>
<comment type="similarity">
    <text evidence="3">Belongs to the PPP1R15 family.</text>
</comment>
<dbReference type="OrthoDB" id="5976067at2759"/>
<comment type="caution">
    <text evidence="19">The sequence shown here is derived from an EMBL/GenBank/DDBJ whole genome shotgun (WGS) entry which is preliminary data.</text>
</comment>
<evidence type="ECO:0000256" key="6">
    <source>
        <dbReference type="ARBA" id="ARBA00022737"/>
    </source>
</evidence>
<dbReference type="InterPro" id="IPR019523">
    <property type="entry name" value="Prot_Pase1_reg-su15A/B_C"/>
</dbReference>
<evidence type="ECO:0000256" key="11">
    <source>
        <dbReference type="ARBA" id="ARBA00023016"/>
    </source>
</evidence>
<gene>
    <name evidence="19" type="ORF">J0S82_017929</name>
</gene>
<evidence type="ECO:0000256" key="5">
    <source>
        <dbReference type="ARBA" id="ARBA00022703"/>
    </source>
</evidence>
<dbReference type="EMBL" id="JAGFMF010011469">
    <property type="protein sequence ID" value="KAG8521395.1"/>
    <property type="molecule type" value="Genomic_DNA"/>
</dbReference>
<keyword evidence="12" id="KW-0496">Mitochondrion</keyword>
<dbReference type="GO" id="GO:0005741">
    <property type="term" value="C:mitochondrial outer membrane"/>
    <property type="evidence" value="ECO:0007669"/>
    <property type="project" value="UniProtKB-SubCell"/>
</dbReference>
<evidence type="ECO:0000256" key="17">
    <source>
        <dbReference type="SAM" id="MobiDB-lite"/>
    </source>
</evidence>
<organism evidence="19 20">
    <name type="scientific">Galemys pyrenaicus</name>
    <name type="common">Iberian desman</name>
    <name type="synonym">Pyrenean desman</name>
    <dbReference type="NCBI Taxonomy" id="202257"/>
    <lineage>
        <taxon>Eukaryota</taxon>
        <taxon>Metazoa</taxon>
        <taxon>Chordata</taxon>
        <taxon>Craniata</taxon>
        <taxon>Vertebrata</taxon>
        <taxon>Euteleostomi</taxon>
        <taxon>Mammalia</taxon>
        <taxon>Eutheria</taxon>
        <taxon>Laurasiatheria</taxon>
        <taxon>Eulipotyphla</taxon>
        <taxon>Talpidae</taxon>
        <taxon>Galemys</taxon>
    </lineage>
</organism>
<keyword evidence="13" id="KW-0472">Membrane</keyword>
<evidence type="ECO:0000256" key="13">
    <source>
        <dbReference type="ARBA" id="ARBA00023136"/>
    </source>
</evidence>
<evidence type="ECO:0000256" key="3">
    <source>
        <dbReference type="ARBA" id="ARBA00010161"/>
    </source>
</evidence>
<accession>A0A8J6AR48</accession>
<keyword evidence="10" id="KW-0810">Translation regulation</keyword>
<dbReference type="Proteomes" id="UP000700334">
    <property type="component" value="Unassembled WGS sequence"/>
</dbReference>
<evidence type="ECO:0000313" key="20">
    <source>
        <dbReference type="Proteomes" id="UP000700334"/>
    </source>
</evidence>
<feature type="region of interest" description="Disordered" evidence="17">
    <location>
        <begin position="191"/>
        <end position="318"/>
    </location>
</feature>
<feature type="domain" description="Protein phosphatase 1 regulatory subunit 15A/B C-terminal" evidence="18">
    <location>
        <begin position="553"/>
        <end position="618"/>
    </location>
</feature>
<dbReference type="GO" id="GO:0006915">
    <property type="term" value="P:apoptotic process"/>
    <property type="evidence" value="ECO:0007669"/>
    <property type="project" value="UniProtKB-KW"/>
</dbReference>
<dbReference type="GO" id="GO:0005789">
    <property type="term" value="C:endoplasmic reticulum membrane"/>
    <property type="evidence" value="ECO:0007669"/>
    <property type="project" value="UniProtKB-SubCell"/>
</dbReference>
<evidence type="ECO:0000256" key="12">
    <source>
        <dbReference type="ARBA" id="ARBA00023128"/>
    </source>
</evidence>
<feature type="region of interest" description="Disordered" evidence="17">
    <location>
        <begin position="373"/>
        <end position="407"/>
    </location>
</feature>
<evidence type="ECO:0000256" key="14">
    <source>
        <dbReference type="ARBA" id="ARBA00040008"/>
    </source>
</evidence>
<keyword evidence="20" id="KW-1185">Reference proteome</keyword>
<dbReference type="PANTHER" id="PTHR16489">
    <property type="entry name" value="GH11727P"/>
    <property type="match status" value="1"/>
</dbReference>
<feature type="compositionally biased region" description="Polar residues" evidence="17">
    <location>
        <begin position="235"/>
        <end position="244"/>
    </location>
</feature>
<feature type="compositionally biased region" description="Basic and acidic residues" evidence="17">
    <location>
        <begin position="225"/>
        <end position="234"/>
    </location>
</feature>
<keyword evidence="5" id="KW-0053">Apoptosis</keyword>
<dbReference type="GO" id="GO:0000164">
    <property type="term" value="C:protein phosphatase type 1 complex"/>
    <property type="evidence" value="ECO:0007669"/>
    <property type="project" value="TreeGrafter"/>
</dbReference>
<dbReference type="InterPro" id="IPR051254">
    <property type="entry name" value="PPP1R15"/>
</dbReference>
<evidence type="ECO:0000259" key="18">
    <source>
        <dbReference type="Pfam" id="PF10488"/>
    </source>
</evidence>
<keyword evidence="4" id="KW-0597">Phosphoprotein</keyword>
<feature type="compositionally biased region" description="Basic and acidic residues" evidence="17">
    <location>
        <begin position="258"/>
        <end position="274"/>
    </location>
</feature>
<dbReference type="GO" id="GO:0034976">
    <property type="term" value="P:response to endoplasmic reticulum stress"/>
    <property type="evidence" value="ECO:0007669"/>
    <property type="project" value="TreeGrafter"/>
</dbReference>
<comment type="subcellular location">
    <subcellularLocation>
        <location evidence="1">Endoplasmic reticulum membrane</location>
        <topology evidence="1">Peripheral membrane protein</topology>
        <orientation evidence="1">Cytoplasmic side</orientation>
    </subcellularLocation>
    <subcellularLocation>
        <location evidence="2">Mitochondrion outer membrane</location>
        <topology evidence="2">Peripheral membrane protein</topology>
        <orientation evidence="2">Cytoplasmic side</orientation>
    </subcellularLocation>
</comment>
<dbReference type="PANTHER" id="PTHR16489:SF14">
    <property type="entry name" value="PROTEIN PHOSPHATASE 1 REGULATORY SUBUNIT 15A"/>
    <property type="match status" value="1"/>
</dbReference>
<evidence type="ECO:0000256" key="1">
    <source>
        <dbReference type="ARBA" id="ARBA00004397"/>
    </source>
</evidence>
<feature type="compositionally biased region" description="Acidic residues" evidence="17">
    <location>
        <begin position="423"/>
        <end position="433"/>
    </location>
</feature>
<dbReference type="AlphaFoldDB" id="A0A8J6AR48"/>
<sequence>PRKMAPGQVPQQWLPWRDAHPFFLLSPLMGLFSRAWSRLRSPGALESWLVEAVTRADQGEAKASLATYHDPGDRHPQGETGEIRAAQENGETSWGARPDLEAGVSLLETWGLSEAAAERGRENTASVLREQGRECIGGHPAPLPPSLLIRSLQDLREEKSEEDGAVEGKVGTMFSLPVSLWESCPGVAEDAEDGAAVHKEAPGTSTPSAPGSKLRVWVEEEDGVTEERTEDKDATNTSISTPSAGSHPRAWECGPGEQLKEKRDENVEEGEAHPGPHSSLLALRPQLRSWQHQTREISVEEEVEGDSVSGTAGGLTPVPLTSSFLRAWVYRPGQDTEEEDSDSEAHEDWGETEVLSSTLPTSACVRAWVYRPGEDTEEEEEEEEENKNSDLGIAEEEEEAEGLIPAPLTSAFVRTWVYRPGEDTEEEEEEDGDLGAAEERGEVEGLSSMPPTSAFLKAWVYRPGEDTEEEEEEENDENEDEDDSEAADSEPGPSLEEWGETMADPFAVAIYLPGEKPPPAWAPPRMPLRLQRRLRPVEVPTRHPEPTTPPTARKVRFSEKVSVHFLAVWAGPARAARRGPWEQMARDRSRFTRRIAQAEGELGPCFTPAARARAWARLENLPSCLTARPVSSQTVCMSTIQATPLSQAVASVSPPWPSASPGLNLSGKRG</sequence>
<evidence type="ECO:0000313" key="19">
    <source>
        <dbReference type="EMBL" id="KAG8521395.1"/>
    </source>
</evidence>
<keyword evidence="6" id="KW-0677">Repeat</keyword>
<evidence type="ECO:0000256" key="15">
    <source>
        <dbReference type="ARBA" id="ARBA00042438"/>
    </source>
</evidence>
<reference evidence="19" key="1">
    <citation type="journal article" date="2021" name="Evol. Appl.">
        <title>The genome of the Pyrenean desman and the effects of bottlenecks and inbreeding on the genomic landscape of an endangered species.</title>
        <authorList>
            <person name="Escoda L."/>
            <person name="Castresana J."/>
        </authorList>
    </citation>
    <scope>NUCLEOTIDE SEQUENCE</scope>
    <source>
        <strain evidence="19">IBE-C5619</strain>
    </source>
</reference>
<evidence type="ECO:0000256" key="9">
    <source>
        <dbReference type="ARBA" id="ARBA00022843"/>
    </source>
</evidence>
<dbReference type="GO" id="GO:0019888">
    <property type="term" value="F:protein phosphatase regulator activity"/>
    <property type="evidence" value="ECO:0007669"/>
    <property type="project" value="TreeGrafter"/>
</dbReference>
<protein>
    <recommendedName>
        <fullName evidence="14">Protein phosphatase 1 regulatory subunit 15A</fullName>
    </recommendedName>
    <alternativeName>
        <fullName evidence="15">Growth arrest and DNA damage-inducible protein GADD34</fullName>
    </alternativeName>
</protein>
<keyword evidence="8" id="KW-0256">Endoplasmic reticulum</keyword>
<dbReference type="Pfam" id="PF10488">
    <property type="entry name" value="PP1c_bdg"/>
    <property type="match status" value="1"/>
</dbReference>
<name>A0A8J6AR48_GALPY</name>
<feature type="region of interest" description="Disordered" evidence="17">
    <location>
        <begin position="649"/>
        <end position="670"/>
    </location>
</feature>
<dbReference type="GO" id="GO:0006417">
    <property type="term" value="P:regulation of translation"/>
    <property type="evidence" value="ECO:0007669"/>
    <property type="project" value="UniProtKB-KW"/>
</dbReference>
<evidence type="ECO:0000256" key="2">
    <source>
        <dbReference type="ARBA" id="ARBA00004570"/>
    </source>
</evidence>
<evidence type="ECO:0000256" key="7">
    <source>
        <dbReference type="ARBA" id="ARBA00022787"/>
    </source>
</evidence>
<evidence type="ECO:0000256" key="10">
    <source>
        <dbReference type="ARBA" id="ARBA00022845"/>
    </source>
</evidence>
<comment type="subunit">
    <text evidence="16">Interacts with PPP1CA. Interacts with EIF2S1. Interacts with PCNA. Interacts with LYN and KMT2A/MLL1. Interacts with PPP1R1A and SMARCB1. Interacts with SMAD7. Interacts with BAG1. Interacts with NOX4.</text>
</comment>
<feature type="compositionally biased region" description="Acidic residues" evidence="17">
    <location>
        <begin position="375"/>
        <end position="385"/>
    </location>
</feature>
<feature type="region of interest" description="Disordered" evidence="17">
    <location>
        <begin position="420"/>
        <end position="498"/>
    </location>
</feature>
<feature type="compositionally biased region" description="Acidic residues" evidence="17">
    <location>
        <begin position="466"/>
        <end position="488"/>
    </location>
</feature>